<evidence type="ECO:0000313" key="3">
    <source>
        <dbReference type="Proteomes" id="UP001362100"/>
    </source>
</evidence>
<comment type="caution">
    <text evidence="2">The sequence shown here is derived from an EMBL/GenBank/DDBJ whole genome shotgun (WGS) entry which is preliminary data.</text>
</comment>
<evidence type="ECO:0000259" key="1">
    <source>
        <dbReference type="Pfam" id="PF26343"/>
    </source>
</evidence>
<organism evidence="2 3">
    <name type="scientific">Pantoea nemavictus</name>
    <dbReference type="NCBI Taxonomy" id="2726955"/>
    <lineage>
        <taxon>Bacteria</taxon>
        <taxon>Pseudomonadati</taxon>
        <taxon>Pseudomonadota</taxon>
        <taxon>Gammaproteobacteria</taxon>
        <taxon>Enterobacterales</taxon>
        <taxon>Erwiniaceae</taxon>
        <taxon>Pantoea</taxon>
    </lineage>
</organism>
<keyword evidence="3" id="KW-1185">Reference proteome</keyword>
<dbReference type="InterPro" id="IPR058652">
    <property type="entry name" value="VapC50_C"/>
</dbReference>
<sequence length="191" mass="21609">MNHSPFAVVLDACVLYPSTLRDVLIRLGLTGLYQPKWTSIIQNEWQRNLRANRPEITYEQLARTEALMNKALPDAMVSGFEPLIPGITLPDPNDRHVVATAIRCKAEIIVTINLKDFPADLMTEFHIEALHPDEFIMDLFDLNQALVLQAVNAQRACFKNPEMCVSDYLGSLLRQGLPMTVSALDKFRFLI</sequence>
<dbReference type="RefSeq" id="WP_180824186.1">
    <property type="nucleotide sequence ID" value="NZ_JACAWY010000002.1"/>
</dbReference>
<protein>
    <submittedName>
        <fullName evidence="2">PIN domain-containing protein</fullName>
    </submittedName>
</protein>
<evidence type="ECO:0000313" key="2">
    <source>
        <dbReference type="EMBL" id="MEJ5048050.1"/>
    </source>
</evidence>
<name>A0ABU8PZA6_9GAMM</name>
<reference evidence="2 3" key="1">
    <citation type="submission" date="2023-12" db="EMBL/GenBank/DDBJ databases">
        <title>Gut-associated functions are favored during microbiome assembly across C. elegans life.</title>
        <authorList>
            <person name="Zimmermann J."/>
        </authorList>
    </citation>
    <scope>NUCLEOTIDE SEQUENCE [LARGE SCALE GENOMIC DNA]</scope>
    <source>
        <strain evidence="2 3">BIGb0393</strain>
    </source>
</reference>
<dbReference type="Pfam" id="PF26343">
    <property type="entry name" value="VapC50_C"/>
    <property type="match status" value="1"/>
</dbReference>
<dbReference type="EMBL" id="JBBGZW010000002">
    <property type="protein sequence ID" value="MEJ5048050.1"/>
    <property type="molecule type" value="Genomic_DNA"/>
</dbReference>
<gene>
    <name evidence="2" type="ORF">WH298_22910</name>
</gene>
<dbReference type="Proteomes" id="UP001362100">
    <property type="component" value="Unassembled WGS sequence"/>
</dbReference>
<accession>A0ABU8PZA6</accession>
<proteinExistence type="predicted"/>
<feature type="domain" description="VapC50 C-terminal" evidence="1">
    <location>
        <begin position="132"/>
        <end position="184"/>
    </location>
</feature>